<dbReference type="OrthoDB" id="206452at2759"/>
<dbReference type="Pfam" id="PF08719">
    <property type="entry name" value="NADAR"/>
    <property type="match status" value="1"/>
</dbReference>
<dbReference type="EMBL" id="JACAZH010000016">
    <property type="protein sequence ID" value="KAF7349192.1"/>
    <property type="molecule type" value="Genomic_DNA"/>
</dbReference>
<dbReference type="CDD" id="cd15457">
    <property type="entry name" value="NADAR"/>
    <property type="match status" value="1"/>
</dbReference>
<keyword evidence="3" id="KW-1185">Reference proteome</keyword>
<dbReference type="Proteomes" id="UP000623467">
    <property type="component" value="Unassembled WGS sequence"/>
</dbReference>
<dbReference type="NCBIfam" id="TIGR02464">
    <property type="entry name" value="ribofla_fusion"/>
    <property type="match status" value="1"/>
</dbReference>
<comment type="caution">
    <text evidence="2">The sequence shown here is derived from an EMBL/GenBank/DDBJ whole genome shotgun (WGS) entry which is preliminary data.</text>
</comment>
<evidence type="ECO:0000313" key="3">
    <source>
        <dbReference type="Proteomes" id="UP000623467"/>
    </source>
</evidence>
<proteinExistence type="predicted"/>
<dbReference type="InterPro" id="IPR012816">
    <property type="entry name" value="NADAR"/>
</dbReference>
<dbReference type="AlphaFoldDB" id="A0A8H6XZM5"/>
<sequence>MVAPTARLCAILPHHYISLLKIRAFWPRLPHVKPTLPCLNDSSRLLSAPIATYNLHLHACRTSSCPRVLSPTMPRTGADAADYTFFWSTNHVNGWASQWYRAPFTATVNMDGVDQQIKFLSNEHWMMLHKALLFSDYDVAKEVLSIDGTSKQDMAEVKRLGRTVANFKEDVWVENRERIVTEGTIHKFRQNPDLREKLFATGETMIVEASPYDKIWGIGCSEANALSGAKWGLNLLGKALVEARRVLREEEVQKTTSGQT</sequence>
<dbReference type="InterPro" id="IPR037238">
    <property type="entry name" value="YbiA-like_sf"/>
</dbReference>
<protein>
    <submittedName>
        <fullName evidence="2">DUF1768 domain-containing protein</fullName>
    </submittedName>
</protein>
<organism evidence="2 3">
    <name type="scientific">Mycena sanguinolenta</name>
    <dbReference type="NCBI Taxonomy" id="230812"/>
    <lineage>
        <taxon>Eukaryota</taxon>
        <taxon>Fungi</taxon>
        <taxon>Dikarya</taxon>
        <taxon>Basidiomycota</taxon>
        <taxon>Agaricomycotina</taxon>
        <taxon>Agaricomycetes</taxon>
        <taxon>Agaricomycetidae</taxon>
        <taxon>Agaricales</taxon>
        <taxon>Marasmiineae</taxon>
        <taxon>Mycenaceae</taxon>
        <taxon>Mycena</taxon>
    </lineage>
</organism>
<accession>A0A8H6XZM5</accession>
<dbReference type="SUPFAM" id="SSF143990">
    <property type="entry name" value="YbiA-like"/>
    <property type="match status" value="1"/>
</dbReference>
<name>A0A8H6XZM5_9AGAR</name>
<dbReference type="Gene3D" id="1.10.357.40">
    <property type="entry name" value="YbiA-like"/>
    <property type="match status" value="1"/>
</dbReference>
<evidence type="ECO:0000313" key="2">
    <source>
        <dbReference type="EMBL" id="KAF7349192.1"/>
    </source>
</evidence>
<gene>
    <name evidence="2" type="ORF">MSAN_01708600</name>
</gene>
<reference evidence="2" key="1">
    <citation type="submission" date="2020-05" db="EMBL/GenBank/DDBJ databases">
        <title>Mycena genomes resolve the evolution of fungal bioluminescence.</title>
        <authorList>
            <person name="Tsai I.J."/>
        </authorList>
    </citation>
    <scope>NUCLEOTIDE SEQUENCE</scope>
    <source>
        <strain evidence="2">160909Yilan</strain>
    </source>
</reference>
<feature type="domain" description="NADAR" evidence="1">
    <location>
        <begin position="85"/>
        <end position="248"/>
    </location>
</feature>
<evidence type="ECO:0000259" key="1">
    <source>
        <dbReference type="Pfam" id="PF08719"/>
    </source>
</evidence>